<name>A0A382WRE2_9ZZZZ</name>
<organism evidence="1">
    <name type="scientific">marine metagenome</name>
    <dbReference type="NCBI Taxonomy" id="408172"/>
    <lineage>
        <taxon>unclassified sequences</taxon>
        <taxon>metagenomes</taxon>
        <taxon>ecological metagenomes</taxon>
    </lineage>
</organism>
<reference evidence="1" key="1">
    <citation type="submission" date="2018-05" db="EMBL/GenBank/DDBJ databases">
        <authorList>
            <person name="Lanie J.A."/>
            <person name="Ng W.-L."/>
            <person name="Kazmierczak K.M."/>
            <person name="Andrzejewski T.M."/>
            <person name="Davidsen T.M."/>
            <person name="Wayne K.J."/>
            <person name="Tettelin H."/>
            <person name="Glass J.I."/>
            <person name="Rusch D."/>
            <person name="Podicherti R."/>
            <person name="Tsui H.-C.T."/>
            <person name="Winkler M.E."/>
        </authorList>
    </citation>
    <scope>NUCLEOTIDE SEQUENCE</scope>
</reference>
<evidence type="ECO:0000313" key="1">
    <source>
        <dbReference type="EMBL" id="SVD61229.1"/>
    </source>
</evidence>
<sequence>MKRPSKFFLAILLLTVASVGWAACPEGTKNNYKGECVPVDGSSMYISLPDDIASGFKSGWEWIDLSVRKPYSLQVVDKGAGHPVRAGSQSLRFEVRGRECGVGEKTSDCGPLDKYGSSGDRRRVQISNFDEDQRHGNERWYAWSLFFPEDWISLYPTTTNIVEWHYINTKEQIASGEDQKYCCDYMFFSEKHHRAELVDETKYQPNNLRNTRSGQPGYWLSNERYGLT</sequence>
<protein>
    <submittedName>
        <fullName evidence="1">Uncharacterized protein</fullName>
    </submittedName>
</protein>
<dbReference type="PROSITE" id="PS51257">
    <property type="entry name" value="PROKAR_LIPOPROTEIN"/>
    <property type="match status" value="1"/>
</dbReference>
<dbReference type="Pfam" id="PF14099">
    <property type="entry name" value="Polysacc_lyase"/>
    <property type="match status" value="1"/>
</dbReference>
<accession>A0A382WRE2</accession>
<feature type="non-terminal residue" evidence="1">
    <location>
        <position position="228"/>
    </location>
</feature>
<proteinExistence type="predicted"/>
<dbReference type="Gene3D" id="2.60.120.200">
    <property type="match status" value="1"/>
</dbReference>
<dbReference type="EMBL" id="UINC01161822">
    <property type="protein sequence ID" value="SVD61229.1"/>
    <property type="molecule type" value="Genomic_DNA"/>
</dbReference>
<dbReference type="InterPro" id="IPR025975">
    <property type="entry name" value="Polysacc_lyase"/>
</dbReference>
<dbReference type="AlphaFoldDB" id="A0A382WRE2"/>
<gene>
    <name evidence="1" type="ORF">METZ01_LOCUS414083</name>
</gene>